<protein>
    <recommendedName>
        <fullName evidence="5">MYND-type domain-containing protein</fullName>
    </recommendedName>
</protein>
<dbReference type="GO" id="GO:0008270">
    <property type="term" value="F:zinc ion binding"/>
    <property type="evidence" value="ECO:0007669"/>
    <property type="project" value="UniProtKB-KW"/>
</dbReference>
<keyword evidence="3" id="KW-0862">Zinc</keyword>
<evidence type="ECO:0000313" key="7">
    <source>
        <dbReference type="Proteomes" id="UP000521943"/>
    </source>
</evidence>
<dbReference type="Gene3D" id="6.10.140.2220">
    <property type="match status" value="1"/>
</dbReference>
<evidence type="ECO:0000256" key="2">
    <source>
        <dbReference type="ARBA" id="ARBA00022771"/>
    </source>
</evidence>
<dbReference type="SUPFAM" id="SSF144232">
    <property type="entry name" value="HIT/MYND zinc finger-like"/>
    <property type="match status" value="1"/>
</dbReference>
<evidence type="ECO:0000256" key="4">
    <source>
        <dbReference type="PROSITE-ProRule" id="PRU00134"/>
    </source>
</evidence>
<keyword evidence="2 4" id="KW-0863">Zinc-finger</keyword>
<comment type="caution">
    <text evidence="6">The sequence shown here is derived from an EMBL/GenBank/DDBJ whole genome shotgun (WGS) entry which is preliminary data.</text>
</comment>
<feature type="domain" description="MYND-type" evidence="5">
    <location>
        <begin position="372"/>
        <end position="415"/>
    </location>
</feature>
<accession>A0A8H6IAS2</accession>
<evidence type="ECO:0000256" key="3">
    <source>
        <dbReference type="ARBA" id="ARBA00022833"/>
    </source>
</evidence>
<keyword evidence="1" id="KW-0479">Metal-binding</keyword>
<dbReference type="EMBL" id="JACGCI010000011">
    <property type="protein sequence ID" value="KAF6760887.1"/>
    <property type="molecule type" value="Genomic_DNA"/>
</dbReference>
<organism evidence="6 7">
    <name type="scientific">Ephemerocybe angulata</name>
    <dbReference type="NCBI Taxonomy" id="980116"/>
    <lineage>
        <taxon>Eukaryota</taxon>
        <taxon>Fungi</taxon>
        <taxon>Dikarya</taxon>
        <taxon>Basidiomycota</taxon>
        <taxon>Agaricomycotina</taxon>
        <taxon>Agaricomycetes</taxon>
        <taxon>Agaricomycetidae</taxon>
        <taxon>Agaricales</taxon>
        <taxon>Agaricineae</taxon>
        <taxon>Psathyrellaceae</taxon>
        <taxon>Ephemerocybe</taxon>
    </lineage>
</organism>
<dbReference type="PROSITE" id="PS50865">
    <property type="entry name" value="ZF_MYND_2"/>
    <property type="match status" value="1"/>
</dbReference>
<sequence length="582" mass="66263">MSEEILEVRDTLHQLLKTKTSIEYTVQTVQAGLRYLRADIRLKLLELPRLPVDAQELTGWVSTFVLVLQACQQAPRVKDETACSWLYLTIVYAMRQRSPTPDSVGFLSVACSSLSVLFDLDAARLRPVILSNATFFKTLVYLWTTPTGNRDAVLMELTDRGNCPFVGLFLKVLESKDARDAFFRYLLSLSPHDAVPECIIWALARRAEDCIEPSYSNVSTTRRNRFFTQLVSILVALSATMLAKTASKESMENSCKEQIPALLLLFELAFTGNSRTVSNIGDLVSGGFLSALMVITRNVRALPTGVEDVINSFGPYTAYPGILTLVLEAYPDPAQFAEGYMGSRWKAFKDVVMYNVSNTGVLDTSKLDLCDNLVCKRKVRAAKQDAMKCSGCSSVVYCSVNCQREDWNRFHREECARARADRLLRVSEQRCYRHQDRLFQLTLFEAHFNDVVDDLPQKHKAFRPGFGTNDILPVISFLELKIEAAVEPIIDCKWTSYQREYLQDHLKPRHEALVEEYRTTKNRSMRLAQAEFVFSRDCYVTLTAKFLKRGDSFEAVTCVYRYATRPKIEPVRRSTVRMQFPQ</sequence>
<dbReference type="InterPro" id="IPR002893">
    <property type="entry name" value="Znf_MYND"/>
</dbReference>
<evidence type="ECO:0000259" key="5">
    <source>
        <dbReference type="PROSITE" id="PS50865"/>
    </source>
</evidence>
<dbReference type="Pfam" id="PF01753">
    <property type="entry name" value="zf-MYND"/>
    <property type="match status" value="1"/>
</dbReference>
<reference evidence="6 7" key="1">
    <citation type="submission" date="2020-07" db="EMBL/GenBank/DDBJ databases">
        <title>Comparative genomics of pyrophilous fungi reveals a link between fire events and developmental genes.</title>
        <authorList>
            <consortium name="DOE Joint Genome Institute"/>
            <person name="Steindorff A.S."/>
            <person name="Carver A."/>
            <person name="Calhoun S."/>
            <person name="Stillman K."/>
            <person name="Liu H."/>
            <person name="Lipzen A."/>
            <person name="Pangilinan J."/>
            <person name="Labutti K."/>
            <person name="Bruns T.D."/>
            <person name="Grigoriev I.V."/>
        </authorList>
    </citation>
    <scope>NUCLEOTIDE SEQUENCE [LARGE SCALE GENOMIC DNA]</scope>
    <source>
        <strain evidence="6 7">CBS 144469</strain>
    </source>
</reference>
<evidence type="ECO:0000313" key="6">
    <source>
        <dbReference type="EMBL" id="KAF6760887.1"/>
    </source>
</evidence>
<gene>
    <name evidence="6" type="ORF">DFP72DRAFT_881698</name>
</gene>
<dbReference type="AlphaFoldDB" id="A0A8H6IAS2"/>
<proteinExistence type="predicted"/>
<dbReference type="Proteomes" id="UP000521943">
    <property type="component" value="Unassembled WGS sequence"/>
</dbReference>
<keyword evidence="7" id="KW-1185">Reference proteome</keyword>
<name>A0A8H6IAS2_9AGAR</name>
<dbReference type="OrthoDB" id="10305104at2759"/>
<evidence type="ECO:0000256" key="1">
    <source>
        <dbReference type="ARBA" id="ARBA00022723"/>
    </source>
</evidence>